<name>A0AAE3QI46_9HYPH</name>
<comment type="caution">
    <text evidence="4">The sequence shown here is derived from an EMBL/GenBank/DDBJ whole genome shotgun (WGS) entry which is preliminary data.</text>
</comment>
<evidence type="ECO:0000256" key="2">
    <source>
        <dbReference type="ARBA" id="ARBA00022857"/>
    </source>
</evidence>
<evidence type="ECO:0000256" key="1">
    <source>
        <dbReference type="ARBA" id="ARBA00006328"/>
    </source>
</evidence>
<dbReference type="SUPFAM" id="SSF51735">
    <property type="entry name" value="NAD(P)-binding Rossmann-fold domains"/>
    <property type="match status" value="1"/>
</dbReference>
<dbReference type="CDD" id="cd05251">
    <property type="entry name" value="NmrA_like_SDR_a"/>
    <property type="match status" value="1"/>
</dbReference>
<dbReference type="PANTHER" id="PTHR42748">
    <property type="entry name" value="NITROGEN METABOLITE REPRESSION PROTEIN NMRA FAMILY MEMBER"/>
    <property type="match status" value="1"/>
</dbReference>
<dbReference type="AlphaFoldDB" id="A0AAE3QI46"/>
<proteinExistence type="inferred from homology"/>
<dbReference type="EMBL" id="JALDYZ010000010">
    <property type="protein sequence ID" value="MDI7923811.1"/>
    <property type="molecule type" value="Genomic_DNA"/>
</dbReference>
<sequence>MDHTAEFLVFGATGQQGGAVARALKAKGRQVRAFVRNPESIKSKALAAEGMSLAIGDLFDPASIDQAMVGITGVFSVQTSSPAGEVTDVQEVSQGKAIADSAVRHGVRHLLYSSGGAAGKGPTGMGHFDSKSEIEAYVQSLPIMSTITRPASFMEMMMLPGMGLSRSEFTFFMRPEQSMQIIALNDLGRINAEILMAPDHYAGKVIELASASVTGKDLERAFTDVAGRPIAYTRFPNDLLTENPFLNRLAELLDSGLLAGVADLQALEREFGHLTSLVEWLDGPGMPLFKAALNDDKAEVALKDSDNA</sequence>
<evidence type="ECO:0000313" key="4">
    <source>
        <dbReference type="EMBL" id="MDI7923811.1"/>
    </source>
</evidence>
<dbReference type="InterPro" id="IPR051164">
    <property type="entry name" value="NmrA-like_oxidored"/>
</dbReference>
<accession>A0AAE3QI46</accession>
<evidence type="ECO:0000259" key="3">
    <source>
        <dbReference type="Pfam" id="PF05368"/>
    </source>
</evidence>
<feature type="domain" description="NmrA-like" evidence="3">
    <location>
        <begin position="7"/>
        <end position="248"/>
    </location>
</feature>
<keyword evidence="2" id="KW-0521">NADP</keyword>
<dbReference type="InterPro" id="IPR036291">
    <property type="entry name" value="NAD(P)-bd_dom_sf"/>
</dbReference>
<gene>
    <name evidence="4" type="ORF">MRS75_17190</name>
</gene>
<organism evidence="4 5">
    <name type="scientific">Ferirhizobium litorale</name>
    <dbReference type="NCBI Taxonomy" id="2927786"/>
    <lineage>
        <taxon>Bacteria</taxon>
        <taxon>Pseudomonadati</taxon>
        <taxon>Pseudomonadota</taxon>
        <taxon>Alphaproteobacteria</taxon>
        <taxon>Hyphomicrobiales</taxon>
        <taxon>Rhizobiaceae</taxon>
        <taxon>Ferirhizobium</taxon>
    </lineage>
</organism>
<evidence type="ECO:0000313" key="5">
    <source>
        <dbReference type="Proteomes" id="UP001161580"/>
    </source>
</evidence>
<dbReference type="InterPro" id="IPR008030">
    <property type="entry name" value="NmrA-like"/>
</dbReference>
<dbReference type="Proteomes" id="UP001161580">
    <property type="component" value="Unassembled WGS sequence"/>
</dbReference>
<comment type="similarity">
    <text evidence="1">Belongs to the NmrA-type oxidoreductase family.</text>
</comment>
<dbReference type="PANTHER" id="PTHR42748:SF7">
    <property type="entry name" value="NMRA LIKE REDOX SENSOR 1-RELATED"/>
    <property type="match status" value="1"/>
</dbReference>
<dbReference type="RefSeq" id="WP_311788523.1">
    <property type="nucleotide sequence ID" value="NZ_JALDYY010000016.1"/>
</dbReference>
<dbReference type="Gene3D" id="3.40.50.720">
    <property type="entry name" value="NAD(P)-binding Rossmann-like Domain"/>
    <property type="match status" value="1"/>
</dbReference>
<dbReference type="Gene3D" id="3.90.25.10">
    <property type="entry name" value="UDP-galactose 4-epimerase, domain 1"/>
    <property type="match status" value="1"/>
</dbReference>
<dbReference type="Pfam" id="PF05368">
    <property type="entry name" value="NmrA"/>
    <property type="match status" value="1"/>
</dbReference>
<protein>
    <submittedName>
        <fullName evidence="4">NmrA/HSCARG family protein</fullName>
    </submittedName>
</protein>
<reference evidence="4" key="1">
    <citation type="submission" date="2022-03" db="EMBL/GenBank/DDBJ databases">
        <title>Fererhizobium litorale gen. nov., sp. nov., isolated from sandy sediments of the Sea of Japan seashore.</title>
        <authorList>
            <person name="Romanenko L."/>
            <person name="Kurilenko V."/>
            <person name="Otstavnykh N."/>
            <person name="Svetashev V."/>
            <person name="Tekutyeva L."/>
            <person name="Isaeva M."/>
            <person name="Mikhailov V."/>
        </authorList>
    </citation>
    <scope>NUCLEOTIDE SEQUENCE</scope>
    <source>
        <strain evidence="4">KMM 9576</strain>
    </source>
</reference>
<keyword evidence="5" id="KW-1185">Reference proteome</keyword>